<feature type="compositionally biased region" description="Low complexity" evidence="8">
    <location>
        <begin position="179"/>
        <end position="191"/>
    </location>
</feature>
<keyword evidence="12" id="KW-1185">Reference proteome</keyword>
<dbReference type="RefSeq" id="XP_040780642.1">
    <property type="nucleotide sequence ID" value="XM_040916577.1"/>
</dbReference>
<organism evidence="11 12">
    <name type="scientific">Cryphonectria parasitica (strain ATCC 38755 / EP155)</name>
    <dbReference type="NCBI Taxonomy" id="660469"/>
    <lineage>
        <taxon>Eukaryota</taxon>
        <taxon>Fungi</taxon>
        <taxon>Dikarya</taxon>
        <taxon>Ascomycota</taxon>
        <taxon>Pezizomycotina</taxon>
        <taxon>Sordariomycetes</taxon>
        <taxon>Sordariomycetidae</taxon>
        <taxon>Diaporthales</taxon>
        <taxon>Cryphonectriaceae</taxon>
        <taxon>Cryphonectria-Endothia species complex</taxon>
        <taxon>Cryphonectria</taxon>
    </lineage>
</organism>
<evidence type="ECO:0000256" key="6">
    <source>
        <dbReference type="ARBA" id="ARBA00023180"/>
    </source>
</evidence>
<feature type="signal peptide" evidence="9">
    <location>
        <begin position="1"/>
        <end position="15"/>
    </location>
</feature>
<proteinExistence type="predicted"/>
<evidence type="ECO:0000256" key="3">
    <source>
        <dbReference type="ARBA" id="ARBA00022622"/>
    </source>
</evidence>
<evidence type="ECO:0000256" key="2">
    <source>
        <dbReference type="ARBA" id="ARBA00022475"/>
    </source>
</evidence>
<dbReference type="EMBL" id="MU032344">
    <property type="protein sequence ID" value="KAF3769681.1"/>
    <property type="molecule type" value="Genomic_DNA"/>
</dbReference>
<dbReference type="GO" id="GO:0098552">
    <property type="term" value="C:side of membrane"/>
    <property type="evidence" value="ECO:0007669"/>
    <property type="project" value="UniProtKB-KW"/>
</dbReference>
<keyword evidence="5" id="KW-0472">Membrane</keyword>
<keyword evidence="6" id="KW-0325">Glycoprotein</keyword>
<dbReference type="GO" id="GO:0005886">
    <property type="term" value="C:plasma membrane"/>
    <property type="evidence" value="ECO:0007669"/>
    <property type="project" value="UniProtKB-SubCell"/>
</dbReference>
<keyword evidence="2" id="KW-1003">Cell membrane</keyword>
<gene>
    <name evidence="11" type="ORF">M406DRAFT_248975</name>
</gene>
<dbReference type="SMR" id="A0A9P4YAB7"/>
<dbReference type="Proteomes" id="UP000803844">
    <property type="component" value="Unassembled WGS sequence"/>
</dbReference>
<evidence type="ECO:0000256" key="7">
    <source>
        <dbReference type="ARBA" id="ARBA00023288"/>
    </source>
</evidence>
<dbReference type="InterPro" id="IPR046530">
    <property type="entry name" value="BIM1-like_dom"/>
</dbReference>
<feature type="region of interest" description="Disordered" evidence="8">
    <location>
        <begin position="171"/>
        <end position="191"/>
    </location>
</feature>
<reference evidence="11" key="1">
    <citation type="journal article" date="2020" name="Phytopathology">
        <title>Genome sequence of the chestnut blight fungus Cryphonectria parasitica EP155: A fundamental resource for an archetypical invasive plant pathogen.</title>
        <authorList>
            <person name="Crouch J.A."/>
            <person name="Dawe A."/>
            <person name="Aerts A."/>
            <person name="Barry K."/>
            <person name="Churchill A.C.L."/>
            <person name="Grimwood J."/>
            <person name="Hillman B."/>
            <person name="Milgroom M.G."/>
            <person name="Pangilinan J."/>
            <person name="Smith M."/>
            <person name="Salamov A."/>
            <person name="Schmutz J."/>
            <person name="Yadav J."/>
            <person name="Grigoriev I.V."/>
            <person name="Nuss D."/>
        </authorList>
    </citation>
    <scope>NUCLEOTIDE SEQUENCE</scope>
    <source>
        <strain evidence="11">EP155</strain>
    </source>
</reference>
<dbReference type="AlphaFoldDB" id="A0A9P4YAB7"/>
<accession>A0A9P4YAB7</accession>
<sequence>MTRLTLLLLPALAAAHFTLDAPVSVGPFDEDTEGTSPCGGVTLDFSKDNVTDFHVDGEAIELFLGHPEANWLFRATTDQTGSSNWTQIYPIFTQTGEGDYCQQAVAAPASLVGSTGVLGVVCDGPDGLLYQCAAVNFVSGSGNYSTTSCKNASGVTAAFSSDSSLTALVSADESQTNGTTTASSSSSASSSASVAPGLAPAVNGLFGSMVAVLAAGLLGSALML</sequence>
<evidence type="ECO:0000256" key="1">
    <source>
        <dbReference type="ARBA" id="ARBA00004609"/>
    </source>
</evidence>
<keyword evidence="3" id="KW-0336">GPI-anchor</keyword>
<dbReference type="PANTHER" id="PTHR34992:SF1">
    <property type="entry name" value="COPPER ACQUISITION FACTOR BIM1-LIKE DOMAIN-CONTAINING PROTEIN"/>
    <property type="match status" value="1"/>
</dbReference>
<dbReference type="CDD" id="cd21176">
    <property type="entry name" value="LPMO_auxiliary-like"/>
    <property type="match status" value="1"/>
</dbReference>
<evidence type="ECO:0000259" key="10">
    <source>
        <dbReference type="Pfam" id="PF20238"/>
    </source>
</evidence>
<keyword evidence="7" id="KW-0449">Lipoprotein</keyword>
<evidence type="ECO:0000313" key="11">
    <source>
        <dbReference type="EMBL" id="KAF3769681.1"/>
    </source>
</evidence>
<dbReference type="Pfam" id="PF20238">
    <property type="entry name" value="BIM1-like_dom"/>
    <property type="match status" value="1"/>
</dbReference>
<keyword evidence="4 9" id="KW-0732">Signal</keyword>
<feature type="domain" description="Copper acquisition factor BIM1-like" evidence="10">
    <location>
        <begin position="15"/>
        <end position="154"/>
    </location>
</feature>
<protein>
    <recommendedName>
        <fullName evidence="10">Copper acquisition factor BIM1-like domain-containing protein</fullName>
    </recommendedName>
</protein>
<dbReference type="InterPro" id="IPR046936">
    <property type="entry name" value="BIM1-like"/>
</dbReference>
<evidence type="ECO:0000256" key="8">
    <source>
        <dbReference type="SAM" id="MobiDB-lite"/>
    </source>
</evidence>
<evidence type="ECO:0000256" key="4">
    <source>
        <dbReference type="ARBA" id="ARBA00022729"/>
    </source>
</evidence>
<name>A0A9P4YAB7_CRYP1</name>
<feature type="chain" id="PRO_5040490734" description="Copper acquisition factor BIM1-like domain-containing protein" evidence="9">
    <location>
        <begin position="16"/>
        <end position="224"/>
    </location>
</feature>
<dbReference type="OrthoDB" id="2146436at2759"/>
<evidence type="ECO:0000313" key="12">
    <source>
        <dbReference type="Proteomes" id="UP000803844"/>
    </source>
</evidence>
<comment type="caution">
    <text evidence="11">The sequence shown here is derived from an EMBL/GenBank/DDBJ whole genome shotgun (WGS) entry which is preliminary data.</text>
</comment>
<dbReference type="GeneID" id="63833706"/>
<evidence type="ECO:0000256" key="9">
    <source>
        <dbReference type="SAM" id="SignalP"/>
    </source>
</evidence>
<comment type="subcellular location">
    <subcellularLocation>
        <location evidence="1">Cell membrane</location>
        <topology evidence="1">Lipid-anchor</topology>
        <topology evidence="1">GPI-anchor</topology>
    </subcellularLocation>
</comment>
<evidence type="ECO:0000256" key="5">
    <source>
        <dbReference type="ARBA" id="ARBA00023136"/>
    </source>
</evidence>
<dbReference type="PANTHER" id="PTHR34992">
    <property type="entry name" value="HYPHAL ANASTAMOSIS-7 PROTEIN"/>
    <property type="match status" value="1"/>
</dbReference>